<comment type="caution">
    <text evidence="4">The sequence shown here is derived from an EMBL/GenBank/DDBJ whole genome shotgun (WGS) entry which is preliminary data.</text>
</comment>
<accession>A0AAV2RCU0</accession>
<feature type="non-terminal residue" evidence="4">
    <location>
        <position position="1"/>
    </location>
</feature>
<comment type="caution">
    <text evidence="2">Lacks conserved residue(s) required for the propagation of feature annotation.</text>
</comment>
<dbReference type="AlphaFoldDB" id="A0AAV2RCU0"/>
<comment type="similarity">
    <text evidence="1">Belongs to the peptidase C2 family.</text>
</comment>
<reference evidence="4 5" key="1">
    <citation type="submission" date="2024-05" db="EMBL/GenBank/DDBJ databases">
        <authorList>
            <person name="Wallberg A."/>
        </authorList>
    </citation>
    <scope>NUCLEOTIDE SEQUENCE [LARGE SCALE GENOMIC DNA]</scope>
</reference>
<dbReference type="GO" id="GO:0006508">
    <property type="term" value="P:proteolysis"/>
    <property type="evidence" value="ECO:0007669"/>
    <property type="project" value="InterPro"/>
</dbReference>
<dbReference type="InterPro" id="IPR038765">
    <property type="entry name" value="Papain-like_cys_pep_sf"/>
</dbReference>
<gene>
    <name evidence="4" type="ORF">MNOR_LOCUS23661</name>
</gene>
<dbReference type="InterPro" id="IPR022684">
    <property type="entry name" value="Calpain_cysteine_protease"/>
</dbReference>
<evidence type="ECO:0000256" key="2">
    <source>
        <dbReference type="PROSITE-ProRule" id="PRU00239"/>
    </source>
</evidence>
<organism evidence="4 5">
    <name type="scientific">Meganyctiphanes norvegica</name>
    <name type="common">Northern krill</name>
    <name type="synonym">Thysanopoda norvegica</name>
    <dbReference type="NCBI Taxonomy" id="48144"/>
    <lineage>
        <taxon>Eukaryota</taxon>
        <taxon>Metazoa</taxon>
        <taxon>Ecdysozoa</taxon>
        <taxon>Arthropoda</taxon>
        <taxon>Crustacea</taxon>
        <taxon>Multicrustacea</taxon>
        <taxon>Malacostraca</taxon>
        <taxon>Eumalacostraca</taxon>
        <taxon>Eucarida</taxon>
        <taxon>Euphausiacea</taxon>
        <taxon>Euphausiidae</taxon>
        <taxon>Meganyctiphanes</taxon>
    </lineage>
</organism>
<evidence type="ECO:0000313" key="4">
    <source>
        <dbReference type="EMBL" id="CAL4122952.1"/>
    </source>
</evidence>
<dbReference type="PROSITE" id="PS50203">
    <property type="entry name" value="CALPAIN_CAT"/>
    <property type="match status" value="1"/>
</dbReference>
<dbReference type="SUPFAM" id="SSF54001">
    <property type="entry name" value="Cysteine proteinases"/>
    <property type="match status" value="1"/>
</dbReference>
<evidence type="ECO:0000313" key="5">
    <source>
        <dbReference type="Proteomes" id="UP001497623"/>
    </source>
</evidence>
<name>A0AAV2RCU0_MEGNR</name>
<dbReference type="GO" id="GO:0005737">
    <property type="term" value="C:cytoplasm"/>
    <property type="evidence" value="ECO:0007669"/>
    <property type="project" value="TreeGrafter"/>
</dbReference>
<dbReference type="Pfam" id="PF00648">
    <property type="entry name" value="Peptidase_C2"/>
    <property type="match status" value="1"/>
</dbReference>
<proteinExistence type="inferred from homology"/>
<protein>
    <recommendedName>
        <fullName evidence="3">Calpain catalytic domain-containing protein</fullName>
    </recommendedName>
</protein>
<dbReference type="InterPro" id="IPR001300">
    <property type="entry name" value="Peptidase_C2_calpain_cat"/>
</dbReference>
<dbReference type="PRINTS" id="PR00704">
    <property type="entry name" value="CALPAIN"/>
</dbReference>
<dbReference type="EMBL" id="CAXKWB010021061">
    <property type="protein sequence ID" value="CAL4122952.1"/>
    <property type="molecule type" value="Genomic_DNA"/>
</dbReference>
<dbReference type="GO" id="GO:0004198">
    <property type="term" value="F:calcium-dependent cysteine-type endopeptidase activity"/>
    <property type="evidence" value="ECO:0007669"/>
    <property type="project" value="InterPro"/>
</dbReference>
<evidence type="ECO:0000259" key="3">
    <source>
        <dbReference type="PROSITE" id="PS50203"/>
    </source>
</evidence>
<feature type="non-terminal residue" evidence="4">
    <location>
        <position position="125"/>
    </location>
</feature>
<sequence>FRYWTIDRSLARKRERSGGSYSQIKRGLRERGQLFEDTEFPATTRALYHHKKPHLNPIVWMRPHEICARPKFIADGATRFDVEQGELGDTWLVQAVSTLTLTPKFLDRVVPPDQAFDHTYCGIFR</sequence>
<feature type="domain" description="Calpain catalytic" evidence="3">
    <location>
        <begin position="34"/>
        <end position="125"/>
    </location>
</feature>
<keyword evidence="5" id="KW-1185">Reference proteome</keyword>
<evidence type="ECO:0000256" key="1">
    <source>
        <dbReference type="ARBA" id="ARBA00007623"/>
    </source>
</evidence>
<dbReference type="Proteomes" id="UP001497623">
    <property type="component" value="Unassembled WGS sequence"/>
</dbReference>
<dbReference type="PANTHER" id="PTHR10183:SF424">
    <property type="entry name" value="CALPAIN-B-LIKE PROTEIN"/>
    <property type="match status" value="1"/>
</dbReference>
<dbReference type="PANTHER" id="PTHR10183">
    <property type="entry name" value="CALPAIN"/>
    <property type="match status" value="1"/>
</dbReference>